<keyword evidence="2" id="KW-1185">Reference proteome</keyword>
<comment type="caution">
    <text evidence="1">The sequence shown here is derived from an EMBL/GenBank/DDBJ whole genome shotgun (WGS) entry which is preliminary data.</text>
</comment>
<accession>A0A3B0AAZ0</accession>
<sequence>MRNHQHLAGVERPLALSMLAVLAVVIAAVRAGCALGMCIVFRLSRAVAACVPAWSADRAPPEVAAPARPSTALP</sequence>
<name>A0A3B0AAZ0_9ACTN</name>
<gene>
    <name evidence="1" type="ORF">D7193_02795</name>
</gene>
<dbReference type="RefSeq" id="WP_120777794.1">
    <property type="nucleotide sequence ID" value="NZ_JBHLUP010000009.1"/>
</dbReference>
<evidence type="ECO:0000313" key="1">
    <source>
        <dbReference type="EMBL" id="RKN57604.1"/>
    </source>
</evidence>
<dbReference type="Proteomes" id="UP000279968">
    <property type="component" value="Unassembled WGS sequence"/>
</dbReference>
<organism evidence="1 2">
    <name type="scientific">Micromonospora costi</name>
    <dbReference type="NCBI Taxonomy" id="1530042"/>
    <lineage>
        <taxon>Bacteria</taxon>
        <taxon>Bacillati</taxon>
        <taxon>Actinomycetota</taxon>
        <taxon>Actinomycetes</taxon>
        <taxon>Micromonosporales</taxon>
        <taxon>Micromonosporaceae</taxon>
        <taxon>Micromonospora</taxon>
    </lineage>
</organism>
<dbReference type="AlphaFoldDB" id="A0A3B0AAZ0"/>
<dbReference type="EMBL" id="RBAN01000001">
    <property type="protein sequence ID" value="RKN57604.1"/>
    <property type="molecule type" value="Genomic_DNA"/>
</dbReference>
<proteinExistence type="predicted"/>
<evidence type="ECO:0000313" key="2">
    <source>
        <dbReference type="Proteomes" id="UP000279968"/>
    </source>
</evidence>
<reference evidence="1 2" key="1">
    <citation type="journal article" date="2015" name="Int. J. Syst. Evol. Microbiol.">
        <title>Micromonospora costi sp. nov., isolated from a leaf of Costus speciosus.</title>
        <authorList>
            <person name="Thawai C."/>
        </authorList>
    </citation>
    <scope>NUCLEOTIDE SEQUENCE [LARGE SCALE GENOMIC DNA]</scope>
    <source>
        <strain evidence="1 2">CS1-12</strain>
    </source>
</reference>
<protein>
    <submittedName>
        <fullName evidence="1">Uncharacterized protein</fullName>
    </submittedName>
</protein>